<dbReference type="Proteomes" id="UP000245698">
    <property type="component" value="Unassembled WGS sequence"/>
</dbReference>
<evidence type="ECO:0000256" key="1">
    <source>
        <dbReference type="SAM" id="MobiDB-lite"/>
    </source>
</evidence>
<feature type="region of interest" description="Disordered" evidence="1">
    <location>
        <begin position="35"/>
        <end position="56"/>
    </location>
</feature>
<reference evidence="3" key="1">
    <citation type="submission" date="2016-12" db="EMBL/GenBank/DDBJ databases">
        <authorList>
            <person name="Brunel B."/>
        </authorList>
    </citation>
    <scope>NUCLEOTIDE SEQUENCE [LARGE SCALE GENOMIC DNA]</scope>
</reference>
<organism evidence="2 3">
    <name type="scientific">Mesorhizobium delmotii</name>
    <dbReference type="NCBI Taxonomy" id="1631247"/>
    <lineage>
        <taxon>Bacteria</taxon>
        <taxon>Pseudomonadati</taxon>
        <taxon>Pseudomonadota</taxon>
        <taxon>Alphaproteobacteria</taxon>
        <taxon>Hyphomicrobiales</taxon>
        <taxon>Phyllobacteriaceae</taxon>
        <taxon>Mesorhizobium</taxon>
    </lineage>
</organism>
<evidence type="ECO:0000313" key="3">
    <source>
        <dbReference type="Proteomes" id="UP000245698"/>
    </source>
</evidence>
<name>A0A2P9AI83_9HYPH</name>
<dbReference type="EMBL" id="FUIG01000024">
    <property type="protein sequence ID" value="SJM30846.1"/>
    <property type="molecule type" value="Genomic_DNA"/>
</dbReference>
<protein>
    <submittedName>
        <fullName evidence="2">Uncharacterized protein</fullName>
    </submittedName>
</protein>
<accession>A0A2P9AI83</accession>
<keyword evidence="3" id="KW-1185">Reference proteome</keyword>
<gene>
    <name evidence="2" type="ORF">BQ8482_180074</name>
</gene>
<sequence length="56" mass="6510">MDRETYAEKKKPCIETYSLWPHMRGIQFSGKIRRTAPHSGGGHNITLQKPTKKEIR</sequence>
<dbReference type="AlphaFoldDB" id="A0A2P9AI83"/>
<proteinExistence type="predicted"/>
<evidence type="ECO:0000313" key="2">
    <source>
        <dbReference type="EMBL" id="SJM30846.1"/>
    </source>
</evidence>